<dbReference type="InterPro" id="IPR007110">
    <property type="entry name" value="Ig-like_dom"/>
</dbReference>
<dbReference type="GO" id="GO:0002891">
    <property type="term" value="P:positive regulation of immunoglobulin mediated immune response"/>
    <property type="evidence" value="ECO:0007669"/>
    <property type="project" value="TreeGrafter"/>
</dbReference>
<evidence type="ECO:0000313" key="3">
    <source>
        <dbReference type="Proteomes" id="UP000770717"/>
    </source>
</evidence>
<dbReference type="PROSITE" id="PS50835">
    <property type="entry name" value="IG_LIKE"/>
    <property type="match status" value="1"/>
</dbReference>
<dbReference type="GO" id="GO:0050839">
    <property type="term" value="F:cell adhesion molecule binding"/>
    <property type="evidence" value="ECO:0007669"/>
    <property type="project" value="TreeGrafter"/>
</dbReference>
<protein>
    <recommendedName>
        <fullName evidence="1">Ig-like domain-containing protein</fullName>
    </recommendedName>
</protein>
<dbReference type="InterPro" id="IPR003599">
    <property type="entry name" value="Ig_sub"/>
</dbReference>
<feature type="non-terminal residue" evidence="2">
    <location>
        <position position="246"/>
    </location>
</feature>
<dbReference type="Proteomes" id="UP000770717">
    <property type="component" value="Unassembled WGS sequence"/>
</dbReference>
<dbReference type="InterPro" id="IPR036179">
    <property type="entry name" value="Ig-like_dom_sf"/>
</dbReference>
<dbReference type="PANTHER" id="PTHR47011">
    <property type="entry name" value="CD226 ANTIGEN"/>
    <property type="match status" value="1"/>
</dbReference>
<accession>A0A8J6F2D0</accession>
<dbReference type="PANTHER" id="PTHR47011:SF1">
    <property type="entry name" value="CD226 ANTIGEN"/>
    <property type="match status" value="1"/>
</dbReference>
<proteinExistence type="predicted"/>
<dbReference type="InterPro" id="IPR013783">
    <property type="entry name" value="Ig-like_fold"/>
</dbReference>
<dbReference type="Pfam" id="PF07686">
    <property type="entry name" value="V-set"/>
    <property type="match status" value="1"/>
</dbReference>
<dbReference type="GO" id="GO:0009897">
    <property type="term" value="C:external side of plasma membrane"/>
    <property type="evidence" value="ECO:0007669"/>
    <property type="project" value="TreeGrafter"/>
</dbReference>
<dbReference type="SMART" id="SM00409">
    <property type="entry name" value="IG"/>
    <property type="match status" value="2"/>
</dbReference>
<dbReference type="EMBL" id="WNTK01000008">
    <property type="protein sequence ID" value="KAG9479115.1"/>
    <property type="molecule type" value="Genomic_DNA"/>
</dbReference>
<dbReference type="InterPro" id="IPR042842">
    <property type="entry name" value="CD226"/>
</dbReference>
<gene>
    <name evidence="2" type="ORF">GDO78_012661</name>
</gene>
<feature type="domain" description="Ig-like" evidence="1">
    <location>
        <begin position="15"/>
        <end position="107"/>
    </location>
</feature>
<reference evidence="2" key="1">
    <citation type="thesis" date="2020" institute="ProQuest LLC" country="789 East Eisenhower Parkway, Ann Arbor, MI, USA">
        <title>Comparative Genomics and Chromosome Evolution.</title>
        <authorList>
            <person name="Mudd A.B."/>
        </authorList>
    </citation>
    <scope>NUCLEOTIDE SEQUENCE</scope>
    <source>
        <strain evidence="2">HN-11 Male</strain>
        <tissue evidence="2">Kidney and liver</tissue>
    </source>
</reference>
<dbReference type="SUPFAM" id="SSF48726">
    <property type="entry name" value="Immunoglobulin"/>
    <property type="match status" value="2"/>
</dbReference>
<keyword evidence="3" id="KW-1185">Reference proteome</keyword>
<comment type="caution">
    <text evidence="2">The sequence shown here is derived from an EMBL/GenBank/DDBJ whole genome shotgun (WGS) entry which is preliminary data.</text>
</comment>
<name>A0A8J6F2D0_ELECQ</name>
<dbReference type="GO" id="GO:0002729">
    <property type="term" value="P:positive regulation of natural killer cell cytokine production"/>
    <property type="evidence" value="ECO:0007669"/>
    <property type="project" value="InterPro"/>
</dbReference>
<sequence>FELEEIVDTTLILRSTITLDCKYPGNETVIQIHWAKVNGSLEEVICTIHRSYGNYISQKYMSRLSYVVGNSSLDLSITLRETSKVDIGIYVCYVTVFPTGTMKKVIAVQGDDFGHILPSSHQVFKENSKITLNFQNTLSGDVNKVIVQKFAKGKMSLVTYCKNSKHGRKSLSYGFDFIKRSFVNCSDFQNVTLKIHQAAIMDEGIYQCHFWSDDKNQTISVNVHIQTTGKVIIYLSIHYLLEYLTP</sequence>
<dbReference type="Gene3D" id="2.60.40.10">
    <property type="entry name" value="Immunoglobulins"/>
    <property type="match status" value="2"/>
</dbReference>
<dbReference type="AlphaFoldDB" id="A0A8J6F2D0"/>
<dbReference type="SMART" id="SM00406">
    <property type="entry name" value="IGv"/>
    <property type="match status" value="1"/>
</dbReference>
<evidence type="ECO:0000259" key="1">
    <source>
        <dbReference type="PROSITE" id="PS50835"/>
    </source>
</evidence>
<organism evidence="2 3">
    <name type="scientific">Eleutherodactylus coqui</name>
    <name type="common">Puerto Rican coqui</name>
    <dbReference type="NCBI Taxonomy" id="57060"/>
    <lineage>
        <taxon>Eukaryota</taxon>
        <taxon>Metazoa</taxon>
        <taxon>Chordata</taxon>
        <taxon>Craniata</taxon>
        <taxon>Vertebrata</taxon>
        <taxon>Euteleostomi</taxon>
        <taxon>Amphibia</taxon>
        <taxon>Batrachia</taxon>
        <taxon>Anura</taxon>
        <taxon>Neobatrachia</taxon>
        <taxon>Hyloidea</taxon>
        <taxon>Eleutherodactylidae</taxon>
        <taxon>Eleutherodactylinae</taxon>
        <taxon>Eleutherodactylus</taxon>
        <taxon>Eleutherodactylus</taxon>
    </lineage>
</organism>
<evidence type="ECO:0000313" key="2">
    <source>
        <dbReference type="EMBL" id="KAG9479115.1"/>
    </source>
</evidence>
<dbReference type="OrthoDB" id="9937217at2759"/>
<dbReference type="InterPro" id="IPR013106">
    <property type="entry name" value="Ig_V-set"/>
</dbReference>